<evidence type="ECO:0000256" key="2">
    <source>
        <dbReference type="ARBA" id="ARBA00006275"/>
    </source>
</evidence>
<dbReference type="RefSeq" id="WP_014783772.1">
    <property type="nucleotide sequence ID" value="NC_018013.1"/>
</dbReference>
<gene>
    <name evidence="8" type="ordered locus">Aeqsu_3086</name>
</gene>
<dbReference type="EMBL" id="CP003280">
    <property type="protein sequence ID" value="AFL82523.1"/>
    <property type="molecule type" value="Genomic_DNA"/>
</dbReference>
<comment type="subcellular location">
    <subcellularLocation>
        <location evidence="1">Cell outer membrane</location>
    </subcellularLocation>
</comment>
<dbReference type="CDD" id="cd08977">
    <property type="entry name" value="SusD"/>
    <property type="match status" value="1"/>
</dbReference>
<evidence type="ECO:0000256" key="5">
    <source>
        <dbReference type="ARBA" id="ARBA00023237"/>
    </source>
</evidence>
<dbReference type="HOGENOM" id="CLU_015553_3_1_10"/>
<dbReference type="PROSITE" id="PS51257">
    <property type="entry name" value="PROKAR_LIPOPROTEIN"/>
    <property type="match status" value="1"/>
</dbReference>
<organism evidence="8 9">
    <name type="scientific">Aequorivita sublithincola (strain DSM 14238 / LMG 21431 / ACAM 643 / 9-3)</name>
    <dbReference type="NCBI Taxonomy" id="746697"/>
    <lineage>
        <taxon>Bacteria</taxon>
        <taxon>Pseudomonadati</taxon>
        <taxon>Bacteroidota</taxon>
        <taxon>Flavobacteriia</taxon>
        <taxon>Flavobacteriales</taxon>
        <taxon>Flavobacteriaceae</taxon>
        <taxon>Aequorivita</taxon>
    </lineage>
</organism>
<dbReference type="InterPro" id="IPR011990">
    <property type="entry name" value="TPR-like_helical_dom_sf"/>
</dbReference>
<sequence>METKKNIYRRPLFSILAITSLFALFSCQEFVELDPPNYLISGETLFTDKGTVEAAILGIYGKLRTNVLLTGSSEGLSNLMGNYADEMDFYGDLNLADEDFFKNNLLATNQTVESVWNGSYNLIYSANAIIEGMEDSLYFSPEEAAQFSGEAKFLRALIHFYLYNLYGEVPYVKTTNYIENKTVKRDSKETVYSNLIADLIDAKNSLPDLDPSDEHVRADALTATALLARVYLYNEQWQAAEEMASLVIANTTWETDLESVFLKESPTTILQLMPEFDGMNTLEAQTFIFETAPPPVRALTFNLMDGFEEGDLRKSIWTQGVSDGTQTFYYPFKYQHQAGESSNSEYSILFRLAEQFLIRAEARTKLGDMAGAQADLNIIRTRAGLPAIQPMGNDAMIQAILKERRFEFFTEHGHRFFDLKRTNNLDNILGSLKPSWKSTDKLFPLPERELKVNPNLEPQNPGY</sequence>
<evidence type="ECO:0000313" key="9">
    <source>
        <dbReference type="Proteomes" id="UP000006049"/>
    </source>
</evidence>
<reference evidence="8 9" key="1">
    <citation type="submission" date="2012-06" db="EMBL/GenBank/DDBJ databases">
        <title>The complete genome of Aequorivita sublithincola DSM 14238.</title>
        <authorList>
            <consortium name="US DOE Joint Genome Institute (JGI-PGF)"/>
            <person name="Lucas S."/>
            <person name="Copeland A."/>
            <person name="Lapidus A."/>
            <person name="Goodwin L."/>
            <person name="Pitluck S."/>
            <person name="Peters L."/>
            <person name="Munk A.C.C."/>
            <person name="Kyrpides N."/>
            <person name="Mavromatis K."/>
            <person name="Pagani I."/>
            <person name="Ivanova N."/>
            <person name="Ovchinnikova G."/>
            <person name="Zeytun A."/>
            <person name="Detter J.C."/>
            <person name="Han C."/>
            <person name="Land M."/>
            <person name="Hauser L."/>
            <person name="Markowitz V."/>
            <person name="Cheng J.-F."/>
            <person name="Hugenholtz P."/>
            <person name="Woyke T."/>
            <person name="Wu D."/>
            <person name="Tindall B."/>
            <person name="Faehnrich R."/>
            <person name="Brambilla E."/>
            <person name="Klenk H.-P."/>
            <person name="Eisen J.A."/>
        </authorList>
    </citation>
    <scope>NUCLEOTIDE SEQUENCE [LARGE SCALE GENOMIC DNA]</scope>
    <source>
        <strain evidence="9">DSM 14238 / LMG 21431 / ACAM 643 / 9-3</strain>
    </source>
</reference>
<dbReference type="Pfam" id="PF14322">
    <property type="entry name" value="SusD-like_3"/>
    <property type="match status" value="1"/>
</dbReference>
<evidence type="ECO:0000259" key="7">
    <source>
        <dbReference type="Pfam" id="PF14322"/>
    </source>
</evidence>
<name>I3YZV5_AEQSU</name>
<proteinExistence type="inferred from homology"/>
<keyword evidence="9" id="KW-1185">Reference proteome</keyword>
<dbReference type="PATRIC" id="fig|746697.3.peg.3144"/>
<evidence type="ECO:0000256" key="4">
    <source>
        <dbReference type="ARBA" id="ARBA00023136"/>
    </source>
</evidence>
<dbReference type="eggNOG" id="COG3193">
    <property type="taxonomic scope" value="Bacteria"/>
</dbReference>
<dbReference type="Proteomes" id="UP000006049">
    <property type="component" value="Chromosome"/>
</dbReference>
<evidence type="ECO:0000256" key="1">
    <source>
        <dbReference type="ARBA" id="ARBA00004442"/>
    </source>
</evidence>
<evidence type="ECO:0000256" key="3">
    <source>
        <dbReference type="ARBA" id="ARBA00022729"/>
    </source>
</evidence>
<feature type="domain" description="SusD-like N-terminal" evidence="7">
    <location>
        <begin position="77"/>
        <end position="232"/>
    </location>
</feature>
<dbReference type="SUPFAM" id="SSF48452">
    <property type="entry name" value="TPR-like"/>
    <property type="match status" value="1"/>
</dbReference>
<keyword evidence="5" id="KW-0998">Cell outer membrane</keyword>
<protein>
    <submittedName>
        <fullName evidence="8">RagB/SusD family protein</fullName>
    </submittedName>
</protein>
<dbReference type="STRING" id="746697.Aeqsu_3086"/>
<accession>I3YZV5</accession>
<keyword evidence="4" id="KW-0472">Membrane</keyword>
<comment type="similarity">
    <text evidence="2">Belongs to the SusD family.</text>
</comment>
<dbReference type="GO" id="GO:0009279">
    <property type="term" value="C:cell outer membrane"/>
    <property type="evidence" value="ECO:0007669"/>
    <property type="project" value="UniProtKB-SubCell"/>
</dbReference>
<dbReference type="Gene3D" id="1.25.40.390">
    <property type="match status" value="1"/>
</dbReference>
<dbReference type="InterPro" id="IPR012944">
    <property type="entry name" value="SusD_RagB_dom"/>
</dbReference>
<dbReference type="InterPro" id="IPR033985">
    <property type="entry name" value="SusD-like_N"/>
</dbReference>
<evidence type="ECO:0000313" key="8">
    <source>
        <dbReference type="EMBL" id="AFL82523.1"/>
    </source>
</evidence>
<dbReference type="KEGG" id="asl:Aeqsu_3086"/>
<dbReference type="AlphaFoldDB" id="I3YZV5"/>
<dbReference type="OrthoDB" id="621570at2"/>
<evidence type="ECO:0000259" key="6">
    <source>
        <dbReference type="Pfam" id="PF07980"/>
    </source>
</evidence>
<feature type="domain" description="RagB/SusD" evidence="6">
    <location>
        <begin position="322"/>
        <end position="463"/>
    </location>
</feature>
<keyword evidence="3" id="KW-0732">Signal</keyword>
<dbReference type="Pfam" id="PF07980">
    <property type="entry name" value="SusD_RagB"/>
    <property type="match status" value="1"/>
</dbReference>